<protein>
    <submittedName>
        <fullName evidence="2">Uncharacterized protein</fullName>
    </submittedName>
</protein>
<accession>T1KXN9</accession>
<organism evidence="2 3">
    <name type="scientific">Tetranychus urticae</name>
    <name type="common">Two-spotted spider mite</name>
    <dbReference type="NCBI Taxonomy" id="32264"/>
    <lineage>
        <taxon>Eukaryota</taxon>
        <taxon>Metazoa</taxon>
        <taxon>Ecdysozoa</taxon>
        <taxon>Arthropoda</taxon>
        <taxon>Chelicerata</taxon>
        <taxon>Arachnida</taxon>
        <taxon>Acari</taxon>
        <taxon>Acariformes</taxon>
        <taxon>Trombidiformes</taxon>
        <taxon>Prostigmata</taxon>
        <taxon>Eleutherengona</taxon>
        <taxon>Raphignathae</taxon>
        <taxon>Tetranychoidea</taxon>
        <taxon>Tetranychidae</taxon>
        <taxon>Tetranychus</taxon>
    </lineage>
</organism>
<dbReference type="KEGG" id="tut:107368201"/>
<dbReference type="EnsemblMetazoa" id="tetur26g00840.1">
    <property type="protein sequence ID" value="tetur26g00840.1"/>
    <property type="gene ID" value="tetur26g00840"/>
</dbReference>
<reference evidence="3" key="1">
    <citation type="submission" date="2011-08" db="EMBL/GenBank/DDBJ databases">
        <authorList>
            <person name="Rombauts S."/>
        </authorList>
    </citation>
    <scope>NUCLEOTIDE SEQUENCE</scope>
    <source>
        <strain evidence="3">London</strain>
    </source>
</reference>
<dbReference type="EMBL" id="CAEY01000696">
    <property type="status" value="NOT_ANNOTATED_CDS"/>
    <property type="molecule type" value="Genomic_DNA"/>
</dbReference>
<keyword evidence="1" id="KW-0732">Signal</keyword>
<evidence type="ECO:0000256" key="1">
    <source>
        <dbReference type="SAM" id="SignalP"/>
    </source>
</evidence>
<evidence type="ECO:0000313" key="2">
    <source>
        <dbReference type="EnsemblMetazoa" id="tetur26g00840.1"/>
    </source>
</evidence>
<gene>
    <name evidence="2" type="primary">107368201</name>
</gene>
<dbReference type="OrthoDB" id="10369753at2759"/>
<reference evidence="2" key="2">
    <citation type="submission" date="2015-06" db="UniProtKB">
        <authorList>
            <consortium name="EnsemblMetazoa"/>
        </authorList>
    </citation>
    <scope>IDENTIFICATION</scope>
</reference>
<dbReference type="HOGENOM" id="CLU_1356222_0_0_1"/>
<evidence type="ECO:0000313" key="3">
    <source>
        <dbReference type="Proteomes" id="UP000015104"/>
    </source>
</evidence>
<keyword evidence="3" id="KW-1185">Reference proteome</keyword>
<name>T1KXN9_TETUR</name>
<feature type="chain" id="PRO_5004581945" evidence="1">
    <location>
        <begin position="22"/>
        <end position="202"/>
    </location>
</feature>
<dbReference type="Proteomes" id="UP000015104">
    <property type="component" value="Unassembled WGS sequence"/>
</dbReference>
<dbReference type="OMA" id="GLECIEP"/>
<sequence length="202" mass="23649">MKPSCIYLVILFLHPFDLVNCDDYEVDLDSTNNLDESDKSDNDEFNGPSNVTILWKEFGFRMVCDTDEWREQFDAIKSQMIECLQVKDIVYEAEDEQEFDKHRKLVAFSGKPSESPYCWLAKNWSKCLRFMVGLECIEPNPKSLNTNSQNSYIKKLTSSYNSDYFSNDPYDWRNMIAPYNVLCEMIKLQAKSNIFETLGAWL</sequence>
<proteinExistence type="predicted"/>
<feature type="signal peptide" evidence="1">
    <location>
        <begin position="1"/>
        <end position="21"/>
    </location>
</feature>
<dbReference type="AlphaFoldDB" id="T1KXN9"/>